<dbReference type="Pfam" id="PF24844">
    <property type="entry name" value="PolC_DP2_central"/>
    <property type="match status" value="1"/>
</dbReference>
<gene>
    <name evidence="14" type="primary">polC</name>
    <name evidence="18" type="ORF">H1011_01165</name>
</gene>
<dbReference type="EMBL" id="DVAD01000007">
    <property type="protein sequence ID" value="HIJ99417.1"/>
    <property type="molecule type" value="Genomic_DNA"/>
</dbReference>
<evidence type="ECO:0000256" key="4">
    <source>
        <dbReference type="ARBA" id="ARBA00022695"/>
    </source>
</evidence>
<accession>A0A832V0A5</accession>
<comment type="catalytic activity">
    <reaction evidence="14">
        <text>Exonucleolytic cleavage in the 3'- to 5'-direction to yield nucleoside 5'-phosphates.</text>
        <dbReference type="EC" id="3.1.11.1"/>
    </reaction>
</comment>
<evidence type="ECO:0000256" key="6">
    <source>
        <dbReference type="ARBA" id="ARBA00022722"/>
    </source>
</evidence>
<comment type="caution">
    <text evidence="18">The sequence shown here is derived from an EMBL/GenBank/DDBJ whole genome shotgun (WGS) entry which is preliminary data.</text>
</comment>
<name>A0A832V0A5_9ARCH</name>
<dbReference type="AlphaFoldDB" id="A0A832V0A5"/>
<dbReference type="GO" id="GO:0006261">
    <property type="term" value="P:DNA-templated DNA replication"/>
    <property type="evidence" value="ECO:0007669"/>
    <property type="project" value="UniProtKB-UniRule"/>
</dbReference>
<sequence length="1165" mass="131251">MNQLEYKESIRQQTQKEFDIASKARNSTLDFSQEPEIYIATGVEEKVEGLLQIDGLADLIRKIRKNTEIDEEVAFKLIEELIKLEPDREIAADNAIRASLAYLTQGSVAAPLEGIAKVTIRRNPDNTEYLSVYYAGPIRAAGGTAEALSVVMSDFTRKCLGLSKFKATQDEVRRYIEEINWYHRRVHLQYKPSESEIETIIRNVPICLTGEPTEKIEVSNYRDLPRVETNRLRGGMCLVLAEGIAQKAAKLHRRLKPLEKKFGLDWSWIDGLLAQKKAESEKIEVEIPEHEWISDITKEDAASLGKIIDNAADKGEDWAKQLLEEPEEAPQHAKYLNEVPAGRPVFAFPSSKGGFTLRYGRTRATGYAAVAVNPALMYILNEFIAVGTQIRLEFPGKAAIVTPCDTINGPTVLLDSGEVLQINTIEEAIELRDKTAKILQLGDLLISAGDFIENNHPLPPASYCEEWWAKQILEKNPQEESRAVKRSYPTPSFKEACSLSEKYKIPLHPKYIFLWKNISKKGLGHLSVALEQSPKSGDIIIKNTRELKRLLEELCVFHKISGENIIISEHAEALRYQIIPGKEATEIIKNSPHKTSLKIINDLCKTEIMDRIPTTIGARMGRPEKAKPRKMVPAVHALFPTGGRKGRIRDLKKTIEKTPNVLIDVAKFYCRPCNRSEMYPKCSICDSSTELISTCPRCKRATQKEKCPICKIPPTAHERKMVNIKSIFEKAANKIGNPELPPVKGILGMGSRNKIPEPLEKGMLRALHDVYPFKDGTIRFDSTNAPLTHFTPHEIGLSLKKLKELGYTQDRFGKEITTTSQEIELRPQDIVLSNHEDNPAGEYLLRISKFVDDLLVKYYGLPSHYNAKTGEDMIGCHVIALAPHTSTGIIGRVIGFTNARVGYAHPCFHDAKRRDCDGDEDAVMLLLDAFLNFSRELLPDRRGGRMDAPLVVTSELNPLEIDDEVYDLDIVEEYSLKFYESTTWTADPSSVKMKRVRDVVNDENPFTGWGFTHDTSDIASGVHFNIYSTGTMLEKLEKQMDLAERISAVNENIVAEKIIQSHFLPDIKGNLRKFSKQKVRCTKCNTKYRRPPLSGTCRNCDGNLTLTVHRGSIEKYLGISKDLIKKYNLSTYLEQEINALDKNILSLFGVKEQKSLNKFTSSLSA</sequence>
<dbReference type="Pfam" id="PF03833">
    <property type="entry name" value="PolC_DP2_N"/>
    <property type="match status" value="1"/>
</dbReference>
<evidence type="ECO:0000256" key="7">
    <source>
        <dbReference type="ARBA" id="ARBA00022801"/>
    </source>
</evidence>
<feature type="domain" description="DNA polymerase II large subunit DP2 central" evidence="16">
    <location>
        <begin position="330"/>
        <end position="703"/>
    </location>
</feature>
<dbReference type="EC" id="3.1.11.1" evidence="14"/>
<evidence type="ECO:0000256" key="5">
    <source>
        <dbReference type="ARBA" id="ARBA00022705"/>
    </source>
</evidence>
<keyword evidence="11 14" id="KW-0511">Multifunctional enzyme</keyword>
<comment type="similarity">
    <text evidence="1 14">Belongs to the archaeal DNA polymerase II family.</text>
</comment>
<keyword evidence="8 14" id="KW-0269">Exonuclease</keyword>
<evidence type="ECO:0000313" key="18">
    <source>
        <dbReference type="EMBL" id="HIJ99417.1"/>
    </source>
</evidence>
<dbReference type="InterPro" id="IPR056171">
    <property type="entry name" value="PolC_DP2_central_dom"/>
</dbReference>
<dbReference type="InterPro" id="IPR004475">
    <property type="entry name" value="PolC_DP2"/>
</dbReference>
<dbReference type="GO" id="GO:0006308">
    <property type="term" value="P:DNA catabolic process"/>
    <property type="evidence" value="ECO:0007669"/>
    <property type="project" value="UniProtKB-UniRule"/>
</dbReference>
<dbReference type="InterPro" id="IPR056172">
    <property type="entry name" value="PolC_DP2_cat_dom"/>
</dbReference>
<evidence type="ECO:0000313" key="19">
    <source>
        <dbReference type="Proteomes" id="UP000604391"/>
    </source>
</evidence>
<evidence type="ECO:0000256" key="9">
    <source>
        <dbReference type="ARBA" id="ARBA00022932"/>
    </source>
</evidence>
<keyword evidence="10 14" id="KW-0238">DNA-binding</keyword>
<proteinExistence type="inferred from homology"/>
<evidence type="ECO:0000259" key="17">
    <source>
        <dbReference type="Pfam" id="PF24846"/>
    </source>
</evidence>
<dbReference type="NCBIfam" id="TIGR00354">
    <property type="entry name" value="polC"/>
    <property type="match status" value="1"/>
</dbReference>
<dbReference type="GO" id="GO:0008310">
    <property type="term" value="F:single-stranded DNA 3'-5' DNA exonuclease activity"/>
    <property type="evidence" value="ECO:0007669"/>
    <property type="project" value="UniProtKB-EC"/>
</dbReference>
<dbReference type="EC" id="2.7.7.7" evidence="14"/>
<keyword evidence="9 14" id="KW-0239">DNA-directed DNA polymerase</keyword>
<keyword evidence="19" id="KW-1185">Reference proteome</keyword>
<comment type="catalytic activity">
    <reaction evidence="13 14">
        <text>DNA(n) + a 2'-deoxyribonucleoside 5'-triphosphate = DNA(n+1) + diphosphate</text>
        <dbReference type="Rhea" id="RHEA:22508"/>
        <dbReference type="Rhea" id="RHEA-COMP:17339"/>
        <dbReference type="Rhea" id="RHEA-COMP:17340"/>
        <dbReference type="ChEBI" id="CHEBI:33019"/>
        <dbReference type="ChEBI" id="CHEBI:61560"/>
        <dbReference type="ChEBI" id="CHEBI:173112"/>
        <dbReference type="EC" id="2.7.7.7"/>
    </reaction>
</comment>
<evidence type="ECO:0000256" key="11">
    <source>
        <dbReference type="ARBA" id="ARBA00023268"/>
    </source>
</evidence>
<keyword evidence="5 14" id="KW-0235">DNA replication</keyword>
<reference evidence="18 19" key="1">
    <citation type="journal article" name="Nat. Commun.">
        <title>Undinarchaeota illuminate DPANN phylogeny and the impact of gene transfer on archaeal evolution.</title>
        <authorList>
            <person name="Dombrowski N."/>
            <person name="Williams T.A."/>
            <person name="Sun J."/>
            <person name="Woodcroft B.J."/>
            <person name="Lee J.H."/>
            <person name="Minh B.Q."/>
            <person name="Rinke C."/>
            <person name="Spang A."/>
        </authorList>
    </citation>
    <scope>NUCLEOTIDE SEQUENCE [LARGE SCALE GENOMIC DNA]</scope>
    <source>
        <strain evidence="18">MAG_bin17</strain>
    </source>
</reference>
<dbReference type="PANTHER" id="PTHR42210">
    <property type="entry name" value="DNA POLYMERASE II LARGE SUBUNIT"/>
    <property type="match status" value="1"/>
</dbReference>
<keyword evidence="3 14" id="KW-0808">Transferase</keyword>
<dbReference type="PIRSF" id="PIRSF016275">
    <property type="entry name" value="PolC_DP2"/>
    <property type="match status" value="1"/>
</dbReference>
<dbReference type="GO" id="GO:0003887">
    <property type="term" value="F:DNA-directed DNA polymerase activity"/>
    <property type="evidence" value="ECO:0007669"/>
    <property type="project" value="UniProtKB-UniRule"/>
</dbReference>
<keyword evidence="4 14" id="KW-0548">Nucleotidyltransferase</keyword>
<evidence type="ECO:0000256" key="10">
    <source>
        <dbReference type="ARBA" id="ARBA00023125"/>
    </source>
</evidence>
<dbReference type="HAMAP" id="MF_00324">
    <property type="entry name" value="DNApol_II_L_arch"/>
    <property type="match status" value="1"/>
</dbReference>
<evidence type="ECO:0000256" key="2">
    <source>
        <dbReference type="ARBA" id="ARBA00011315"/>
    </source>
</evidence>
<comment type="function">
    <text evidence="12 14">Possesses two activities: a DNA synthesis (polymerase) and an exonucleolytic activity that degrades single-stranded DNA in the 3'- to 5'-direction. Has a template-primer preference which is characteristic of a replicative DNA polymerase.</text>
</comment>
<protein>
    <recommendedName>
        <fullName evidence="14">DNA polymerase II large subunit</fullName>
        <shortName evidence="14">Pol II</shortName>
        <ecNumber evidence="14">2.7.7.7</ecNumber>
    </recommendedName>
    <alternativeName>
        <fullName evidence="14">Exodeoxyribonuclease large subunit</fullName>
        <ecNumber evidence="14">3.1.11.1</ecNumber>
    </alternativeName>
</protein>
<dbReference type="Proteomes" id="UP000604391">
    <property type="component" value="Unassembled WGS sequence"/>
</dbReference>
<evidence type="ECO:0000256" key="12">
    <source>
        <dbReference type="ARBA" id="ARBA00025068"/>
    </source>
</evidence>
<organism evidence="18 19">
    <name type="scientific">Candidatus Undinarchaeum marinum</name>
    <dbReference type="NCBI Taxonomy" id="2756141"/>
    <lineage>
        <taxon>Archaea</taxon>
        <taxon>Candidatus Undinarchaeota</taxon>
        <taxon>Candidatus Undinarchaeia</taxon>
        <taxon>Candidatus Undinarchaeales</taxon>
        <taxon>Candidatus Undinarchaeaceae</taxon>
        <taxon>Candidatus Undinarchaeum</taxon>
    </lineage>
</organism>
<evidence type="ECO:0000256" key="14">
    <source>
        <dbReference type="HAMAP-Rule" id="MF_00324"/>
    </source>
</evidence>
<dbReference type="PANTHER" id="PTHR42210:SF1">
    <property type="entry name" value="DNA POLYMERASE II LARGE SUBUNIT"/>
    <property type="match status" value="1"/>
</dbReference>
<evidence type="ECO:0000256" key="3">
    <source>
        <dbReference type="ARBA" id="ARBA00022679"/>
    </source>
</evidence>
<feature type="domain" description="DNA polymerase II large subunit DP2 N-terminal" evidence="15">
    <location>
        <begin position="5"/>
        <end position="273"/>
    </location>
</feature>
<dbReference type="GO" id="GO:0003677">
    <property type="term" value="F:DNA binding"/>
    <property type="evidence" value="ECO:0007669"/>
    <property type="project" value="UniProtKB-UniRule"/>
</dbReference>
<evidence type="ECO:0000256" key="1">
    <source>
        <dbReference type="ARBA" id="ARBA00011053"/>
    </source>
</evidence>
<keyword evidence="6 14" id="KW-0540">Nuclease</keyword>
<evidence type="ECO:0000259" key="16">
    <source>
        <dbReference type="Pfam" id="PF24844"/>
    </source>
</evidence>
<keyword evidence="7 14" id="KW-0378">Hydrolase</keyword>
<evidence type="ECO:0000256" key="13">
    <source>
        <dbReference type="ARBA" id="ARBA00049244"/>
    </source>
</evidence>
<evidence type="ECO:0000256" key="8">
    <source>
        <dbReference type="ARBA" id="ARBA00022839"/>
    </source>
</evidence>
<dbReference type="NCBIfam" id="NF003103">
    <property type="entry name" value="PRK04023.1"/>
    <property type="match status" value="1"/>
</dbReference>
<dbReference type="InterPro" id="IPR016033">
    <property type="entry name" value="PolC_DP2_N"/>
</dbReference>
<feature type="domain" description="DNA polymerase II large subunit DP2 catalytic" evidence="17">
    <location>
        <begin position="741"/>
        <end position="1035"/>
    </location>
</feature>
<comment type="subunit">
    <text evidence="2 14">Heterodimer of a large subunit and a small subunit.</text>
</comment>
<dbReference type="Pfam" id="PF24846">
    <property type="entry name" value="PolC_DP2_cat"/>
    <property type="match status" value="1"/>
</dbReference>
<evidence type="ECO:0000259" key="15">
    <source>
        <dbReference type="Pfam" id="PF03833"/>
    </source>
</evidence>